<dbReference type="AlphaFoldDB" id="A0A2H3DA12"/>
<keyword evidence="2" id="KW-1185">Reference proteome</keyword>
<dbReference type="InParanoid" id="A0A2H3DA12"/>
<accession>A0A2H3DA12</accession>
<evidence type="ECO:0000313" key="2">
    <source>
        <dbReference type="Proteomes" id="UP000217790"/>
    </source>
</evidence>
<dbReference type="Proteomes" id="UP000217790">
    <property type="component" value="Unassembled WGS sequence"/>
</dbReference>
<reference evidence="2" key="1">
    <citation type="journal article" date="2017" name="Nat. Ecol. Evol.">
        <title>Genome expansion and lineage-specific genetic innovations in the forest pathogenic fungi Armillaria.</title>
        <authorList>
            <person name="Sipos G."/>
            <person name="Prasanna A.N."/>
            <person name="Walter M.C."/>
            <person name="O'Connor E."/>
            <person name="Balint B."/>
            <person name="Krizsan K."/>
            <person name="Kiss B."/>
            <person name="Hess J."/>
            <person name="Varga T."/>
            <person name="Slot J."/>
            <person name="Riley R."/>
            <person name="Boka B."/>
            <person name="Rigling D."/>
            <person name="Barry K."/>
            <person name="Lee J."/>
            <person name="Mihaltcheva S."/>
            <person name="LaButti K."/>
            <person name="Lipzen A."/>
            <person name="Waldron R."/>
            <person name="Moloney N.M."/>
            <person name="Sperisen C."/>
            <person name="Kredics L."/>
            <person name="Vagvoelgyi C."/>
            <person name="Patrignani A."/>
            <person name="Fitzpatrick D."/>
            <person name="Nagy I."/>
            <person name="Doyle S."/>
            <person name="Anderson J.B."/>
            <person name="Grigoriev I.V."/>
            <person name="Gueldener U."/>
            <person name="Muensterkoetter M."/>
            <person name="Nagy L.G."/>
        </authorList>
    </citation>
    <scope>NUCLEOTIDE SEQUENCE [LARGE SCALE GENOMIC DNA]</scope>
    <source>
        <strain evidence="2">Ar21-2</strain>
    </source>
</reference>
<dbReference type="EMBL" id="KZ293659">
    <property type="protein sequence ID" value="PBK92085.1"/>
    <property type="molecule type" value="Genomic_DNA"/>
</dbReference>
<evidence type="ECO:0000313" key="1">
    <source>
        <dbReference type="EMBL" id="PBK92085.1"/>
    </source>
</evidence>
<gene>
    <name evidence="1" type="ORF">ARMGADRAFT_177246</name>
</gene>
<organism evidence="1 2">
    <name type="scientific">Armillaria gallica</name>
    <name type="common">Bulbous honey fungus</name>
    <name type="synonym">Armillaria bulbosa</name>
    <dbReference type="NCBI Taxonomy" id="47427"/>
    <lineage>
        <taxon>Eukaryota</taxon>
        <taxon>Fungi</taxon>
        <taxon>Dikarya</taxon>
        <taxon>Basidiomycota</taxon>
        <taxon>Agaricomycotina</taxon>
        <taxon>Agaricomycetes</taxon>
        <taxon>Agaricomycetidae</taxon>
        <taxon>Agaricales</taxon>
        <taxon>Marasmiineae</taxon>
        <taxon>Physalacriaceae</taxon>
        <taxon>Armillaria</taxon>
    </lineage>
</organism>
<name>A0A2H3DA12_ARMGA</name>
<proteinExistence type="predicted"/>
<protein>
    <submittedName>
        <fullName evidence="1">Uncharacterized protein</fullName>
    </submittedName>
</protein>
<sequence>MNVYEQNNSIDLEKRHLSYSTKIWISTLAWSTRRQWINCSPTLRYFAMLQTRTKAILTILVFQAHSRAWYQLRGQRETPSY</sequence>